<evidence type="ECO:0000259" key="1">
    <source>
        <dbReference type="PROSITE" id="PS50053"/>
    </source>
</evidence>
<feature type="domain" description="Ubiquitin-like" evidence="1">
    <location>
        <begin position="76"/>
        <end position="112"/>
    </location>
</feature>
<dbReference type="PROSITE" id="PS50053">
    <property type="entry name" value="UBIQUITIN_2"/>
    <property type="match status" value="1"/>
</dbReference>
<evidence type="ECO:0000313" key="2">
    <source>
        <dbReference type="EMBL" id="KAK9207866.1"/>
    </source>
</evidence>
<dbReference type="Proteomes" id="UP001428341">
    <property type="component" value="Unassembled WGS sequence"/>
</dbReference>
<dbReference type="SUPFAM" id="SSF54236">
    <property type="entry name" value="Ubiquitin-like"/>
    <property type="match status" value="1"/>
</dbReference>
<dbReference type="AlphaFoldDB" id="A0AAP0QQ35"/>
<organism evidence="2 3">
    <name type="scientific">Citrus x changshan-huyou</name>
    <dbReference type="NCBI Taxonomy" id="2935761"/>
    <lineage>
        <taxon>Eukaryota</taxon>
        <taxon>Viridiplantae</taxon>
        <taxon>Streptophyta</taxon>
        <taxon>Embryophyta</taxon>
        <taxon>Tracheophyta</taxon>
        <taxon>Spermatophyta</taxon>
        <taxon>Magnoliopsida</taxon>
        <taxon>eudicotyledons</taxon>
        <taxon>Gunneridae</taxon>
        <taxon>Pentapetalae</taxon>
        <taxon>rosids</taxon>
        <taxon>malvids</taxon>
        <taxon>Sapindales</taxon>
        <taxon>Rutaceae</taxon>
        <taxon>Aurantioideae</taxon>
        <taxon>Citrus</taxon>
    </lineage>
</organism>
<dbReference type="GO" id="GO:0036503">
    <property type="term" value="P:ERAD pathway"/>
    <property type="evidence" value="ECO:0007669"/>
    <property type="project" value="TreeGrafter"/>
</dbReference>
<dbReference type="GO" id="GO:0031593">
    <property type="term" value="F:polyubiquitin modification-dependent protein binding"/>
    <property type="evidence" value="ECO:0007669"/>
    <property type="project" value="TreeGrafter"/>
</dbReference>
<name>A0AAP0QQ35_9ROSI</name>
<dbReference type="Gene3D" id="3.10.20.90">
    <property type="entry name" value="Phosphatidylinositol 3-kinase Catalytic Subunit, Chain A, domain 1"/>
    <property type="match status" value="1"/>
</dbReference>
<dbReference type="GO" id="GO:0071818">
    <property type="term" value="C:BAT3 complex"/>
    <property type="evidence" value="ECO:0007669"/>
    <property type="project" value="TreeGrafter"/>
</dbReference>
<comment type="caution">
    <text evidence="2">The sequence shown here is derived from an EMBL/GenBank/DDBJ whole genome shotgun (WGS) entry which is preliminary data.</text>
</comment>
<accession>A0AAP0QQ35</accession>
<dbReference type="EMBL" id="JBCGBO010000004">
    <property type="protein sequence ID" value="KAK9207866.1"/>
    <property type="molecule type" value="Genomic_DNA"/>
</dbReference>
<reference evidence="2 3" key="1">
    <citation type="submission" date="2024-05" db="EMBL/GenBank/DDBJ databases">
        <title>Haplotype-resolved chromosome-level genome assembly of Huyou (Citrus changshanensis).</title>
        <authorList>
            <person name="Miao C."/>
            <person name="Chen W."/>
            <person name="Wu Y."/>
            <person name="Wang L."/>
            <person name="Zhao S."/>
            <person name="Grierson D."/>
            <person name="Xu C."/>
            <person name="Chen K."/>
        </authorList>
    </citation>
    <scope>NUCLEOTIDE SEQUENCE [LARGE SCALE GENOMIC DNA]</scope>
    <source>
        <strain evidence="2">01-14</strain>
        <tissue evidence="2">Leaf</tissue>
    </source>
</reference>
<evidence type="ECO:0000313" key="3">
    <source>
        <dbReference type="Proteomes" id="UP001428341"/>
    </source>
</evidence>
<keyword evidence="3" id="KW-1185">Reference proteome</keyword>
<sequence>MASNFEDGAIECGSHEAGCPYSTIEIKIKTLDCQINTVQVDEHVKYLMLCNALLKNCLTLLIVYLIEYVCILWVPILALTEQIVAITGVILQQQRLLHQGKVLKNDHILSAYCTFVSACQIFSTLNSSQIATTGRNNEEVDLRLKPLKIYLLAWFRVKFIKCCHFSNPIHFGVSAAANRELFEIFNFVVAGTGAQHRSLQELDVDPHAARRQRGLPRPASLAEVMMSTRQLLMDKVAALLFNLPRLLMDQAQVTDSSPQMDIEMNARRSGSLLQNADAVILAEPSVYVSTSGFGPNHIMIAVIYTQYC</sequence>
<dbReference type="PANTHER" id="PTHR15204">
    <property type="entry name" value="LARGE PROLINE-RICH PROTEIN BAG6"/>
    <property type="match status" value="1"/>
</dbReference>
<dbReference type="GO" id="GO:0051787">
    <property type="term" value="F:misfolded protein binding"/>
    <property type="evidence" value="ECO:0007669"/>
    <property type="project" value="TreeGrafter"/>
</dbReference>
<dbReference type="InterPro" id="IPR029071">
    <property type="entry name" value="Ubiquitin-like_domsf"/>
</dbReference>
<dbReference type="InterPro" id="IPR000626">
    <property type="entry name" value="Ubiquitin-like_dom"/>
</dbReference>
<protein>
    <recommendedName>
        <fullName evidence="1">Ubiquitin-like domain-containing protein</fullName>
    </recommendedName>
</protein>
<dbReference type="PANTHER" id="PTHR15204:SF0">
    <property type="entry name" value="LARGE PROLINE-RICH PROTEIN BAG6"/>
    <property type="match status" value="1"/>
</dbReference>
<proteinExistence type="predicted"/>
<gene>
    <name evidence="2" type="ORF">WN944_000214</name>
</gene>